<dbReference type="EMBL" id="LCAO01000025">
    <property type="protein sequence ID" value="KKR91004.1"/>
    <property type="molecule type" value="Genomic_DNA"/>
</dbReference>
<evidence type="ECO:0000313" key="4">
    <source>
        <dbReference type="Proteomes" id="UP000034676"/>
    </source>
</evidence>
<dbReference type="Pfam" id="PF13399">
    <property type="entry name" value="LytR_C"/>
    <property type="match status" value="1"/>
</dbReference>
<accession>A0A0G0UQE8</accession>
<organism evidence="3 4">
    <name type="scientific">Candidatus Woesebacteria bacterium GW2011_GWA1_41_13b</name>
    <dbReference type="NCBI Taxonomy" id="1618555"/>
    <lineage>
        <taxon>Bacteria</taxon>
        <taxon>Candidatus Woeseibacteriota</taxon>
    </lineage>
</organism>
<sequence length="201" mass="21244">MPAKKKMEEEVITEMPPVETPEVVVEPEPTVVPPVAPAPVAAPVVTSSEPAKKEGSWWMLLVAFILGLVVGAVTMYLIKAQSSKLKTQSETTVVSETPAPSAIPVSEVKRADLKVQVLNGSGVAGAAAKAKEFLEGLGYVDVAAGNADGDFAETEIEIKDDKKSALEMLKKDLETDYTLSDTIGVLDESSDYDVVITLGAE</sequence>
<evidence type="ECO:0000256" key="1">
    <source>
        <dbReference type="SAM" id="Phobius"/>
    </source>
</evidence>
<keyword evidence="1" id="KW-1133">Transmembrane helix</keyword>
<name>A0A0G0UQE8_9BACT</name>
<reference evidence="3 4" key="1">
    <citation type="journal article" date="2015" name="Nature">
        <title>rRNA introns, odd ribosomes, and small enigmatic genomes across a large radiation of phyla.</title>
        <authorList>
            <person name="Brown C.T."/>
            <person name="Hug L.A."/>
            <person name="Thomas B.C."/>
            <person name="Sharon I."/>
            <person name="Castelle C.J."/>
            <person name="Singh A."/>
            <person name="Wilkins M.J."/>
            <person name="Williams K.H."/>
            <person name="Banfield J.F."/>
        </authorList>
    </citation>
    <scope>NUCLEOTIDE SEQUENCE [LARGE SCALE GENOMIC DNA]</scope>
</reference>
<dbReference type="Proteomes" id="UP000034676">
    <property type="component" value="Unassembled WGS sequence"/>
</dbReference>
<feature type="domain" description="LytR/CpsA/Psr regulator C-terminal" evidence="2">
    <location>
        <begin position="112"/>
        <end position="200"/>
    </location>
</feature>
<dbReference type="AlphaFoldDB" id="A0A0G0UQE8"/>
<feature type="transmembrane region" description="Helical" evidence="1">
    <location>
        <begin position="57"/>
        <end position="78"/>
    </location>
</feature>
<evidence type="ECO:0000259" key="2">
    <source>
        <dbReference type="Pfam" id="PF13399"/>
    </source>
</evidence>
<keyword evidence="1" id="KW-0812">Transmembrane</keyword>
<evidence type="ECO:0000313" key="3">
    <source>
        <dbReference type="EMBL" id="KKR91004.1"/>
    </source>
</evidence>
<dbReference type="InterPro" id="IPR027381">
    <property type="entry name" value="LytR/CpsA/Psr_C"/>
</dbReference>
<dbReference type="Gene3D" id="3.30.70.2390">
    <property type="match status" value="1"/>
</dbReference>
<keyword evidence="1" id="KW-0472">Membrane</keyword>
<gene>
    <name evidence="3" type="ORF">UU42_C0025G0001</name>
</gene>
<comment type="caution">
    <text evidence="3">The sequence shown here is derived from an EMBL/GenBank/DDBJ whole genome shotgun (WGS) entry which is preliminary data.</text>
</comment>
<proteinExistence type="predicted"/>
<protein>
    <recommendedName>
        <fullName evidence="2">LytR/CpsA/Psr regulator C-terminal domain-containing protein</fullName>
    </recommendedName>
</protein>